<keyword evidence="2" id="KW-0812">Transmembrane</keyword>
<accession>A0A8J2Q635</accession>
<gene>
    <name evidence="4" type="ORF">AFUS01_LOCUS45098</name>
</gene>
<keyword evidence="2" id="KW-1133">Transmembrane helix</keyword>
<organism evidence="4 5">
    <name type="scientific">Allacma fusca</name>
    <dbReference type="NCBI Taxonomy" id="39272"/>
    <lineage>
        <taxon>Eukaryota</taxon>
        <taxon>Metazoa</taxon>
        <taxon>Ecdysozoa</taxon>
        <taxon>Arthropoda</taxon>
        <taxon>Hexapoda</taxon>
        <taxon>Collembola</taxon>
        <taxon>Symphypleona</taxon>
        <taxon>Sminthuridae</taxon>
        <taxon>Allacma</taxon>
    </lineage>
</organism>
<feature type="transmembrane region" description="Helical" evidence="2">
    <location>
        <begin position="229"/>
        <end position="253"/>
    </location>
</feature>
<comment type="caution">
    <text evidence="4">The sequence shown here is derived from an EMBL/GenBank/DDBJ whole genome shotgun (WGS) entry which is preliminary data.</text>
</comment>
<keyword evidence="2" id="KW-0472">Membrane</keyword>
<protein>
    <recommendedName>
        <fullName evidence="3">MSP domain-containing protein</fullName>
    </recommendedName>
</protein>
<evidence type="ECO:0000259" key="3">
    <source>
        <dbReference type="PROSITE" id="PS50202"/>
    </source>
</evidence>
<proteinExistence type="predicted"/>
<feature type="domain" description="MSP" evidence="3">
    <location>
        <begin position="1"/>
        <end position="158"/>
    </location>
</feature>
<feature type="compositionally biased region" description="Polar residues" evidence="1">
    <location>
        <begin position="164"/>
        <end position="178"/>
    </location>
</feature>
<dbReference type="Proteomes" id="UP000708208">
    <property type="component" value="Unassembled WGS sequence"/>
</dbReference>
<dbReference type="PROSITE" id="PS50202">
    <property type="entry name" value="MSP"/>
    <property type="match status" value="1"/>
</dbReference>
<reference evidence="4" key="1">
    <citation type="submission" date="2021-06" db="EMBL/GenBank/DDBJ databases">
        <authorList>
            <person name="Hodson N. C."/>
            <person name="Mongue J. A."/>
            <person name="Jaron S. K."/>
        </authorList>
    </citation>
    <scope>NUCLEOTIDE SEQUENCE</scope>
</reference>
<dbReference type="OrthoDB" id="407959at2759"/>
<evidence type="ECO:0000256" key="2">
    <source>
        <dbReference type="SAM" id="Phobius"/>
    </source>
</evidence>
<sequence length="312" mass="35172">MGLAVINKQLIFKKSVNYDSNQNLSKSPSPISASLIVKSTSLQDIIFKIRSTSVEKFKVYPSIGVLSPGTSQPSKVIWKSEVPLQSLSSERFQVQVIAIPRNISITPFDPLSAGRCTCENVIREVSKEDWSTVKDLKTAWEKLSRLAVESEKHNVLCVFSHNPGSDPTLPSSPRSTQRIKSKKETMTKGRFEVTTTDEEITESDEDTEQEFEPIPADLTEELCIKTGNYLWKFLAVASTILFSVFTFHILGLIPPKTEYLLKLPVLIKETFVAEPVPEVPETWFTMLISAKDAFLDFFGYRLYQVLGINYYS</sequence>
<evidence type="ECO:0000313" key="5">
    <source>
        <dbReference type="Proteomes" id="UP000708208"/>
    </source>
</evidence>
<dbReference type="EMBL" id="CAJVCH010570760">
    <property type="protein sequence ID" value="CAG7835771.1"/>
    <property type="molecule type" value="Genomic_DNA"/>
</dbReference>
<evidence type="ECO:0000256" key="1">
    <source>
        <dbReference type="SAM" id="MobiDB-lite"/>
    </source>
</evidence>
<keyword evidence="5" id="KW-1185">Reference proteome</keyword>
<dbReference type="InterPro" id="IPR000535">
    <property type="entry name" value="MSP_dom"/>
</dbReference>
<name>A0A8J2Q635_9HEXA</name>
<feature type="region of interest" description="Disordered" evidence="1">
    <location>
        <begin position="164"/>
        <end position="187"/>
    </location>
</feature>
<dbReference type="Pfam" id="PF00635">
    <property type="entry name" value="Motile_Sperm"/>
    <property type="match status" value="1"/>
</dbReference>
<evidence type="ECO:0000313" key="4">
    <source>
        <dbReference type="EMBL" id="CAG7835771.1"/>
    </source>
</evidence>
<dbReference type="AlphaFoldDB" id="A0A8J2Q635"/>